<organism evidence="2 3">
    <name type="scientific">Alistipes indistinctus YIT 12060</name>
    <dbReference type="NCBI Taxonomy" id="742725"/>
    <lineage>
        <taxon>Bacteria</taxon>
        <taxon>Pseudomonadati</taxon>
        <taxon>Bacteroidota</taxon>
        <taxon>Bacteroidia</taxon>
        <taxon>Bacteroidales</taxon>
        <taxon>Rikenellaceae</taxon>
        <taxon>Alistipes</taxon>
    </lineage>
</organism>
<dbReference type="Pfam" id="PF14126">
    <property type="entry name" value="DUF4293"/>
    <property type="match status" value="1"/>
</dbReference>
<dbReference type="Proteomes" id="UP000006008">
    <property type="component" value="Unassembled WGS sequence"/>
</dbReference>
<dbReference type="HOGENOM" id="CLU_132526_1_0_10"/>
<name>G5H8D6_9BACT</name>
<dbReference type="AlphaFoldDB" id="G5H8D6"/>
<proteinExistence type="predicted"/>
<evidence type="ECO:0000313" key="3">
    <source>
        <dbReference type="Proteomes" id="UP000006008"/>
    </source>
</evidence>
<dbReference type="RefSeq" id="WP_009134002.1">
    <property type="nucleotide sequence ID" value="NZ_CP102250.1"/>
</dbReference>
<keyword evidence="3" id="KW-1185">Reference proteome</keyword>
<feature type="transmembrane region" description="Helical" evidence="1">
    <location>
        <begin position="117"/>
        <end position="136"/>
    </location>
</feature>
<dbReference type="InterPro" id="IPR025635">
    <property type="entry name" value="DUF4293"/>
</dbReference>
<dbReference type="EMBL" id="ADLD01000011">
    <property type="protein sequence ID" value="EHB92331.1"/>
    <property type="molecule type" value="Genomic_DNA"/>
</dbReference>
<dbReference type="PATRIC" id="fig|742725.3.peg.1268"/>
<evidence type="ECO:0000313" key="2">
    <source>
        <dbReference type="EMBL" id="EHB92331.1"/>
    </source>
</evidence>
<evidence type="ECO:0000256" key="1">
    <source>
        <dbReference type="SAM" id="Phobius"/>
    </source>
</evidence>
<keyword evidence="1" id="KW-0472">Membrane</keyword>
<evidence type="ECO:0008006" key="4">
    <source>
        <dbReference type="Google" id="ProtNLM"/>
    </source>
</evidence>
<dbReference type="STRING" id="742725.HMPREF9450_01196"/>
<keyword evidence="1" id="KW-1133">Transmembrane helix</keyword>
<keyword evidence="1" id="KW-0812">Transmembrane</keyword>
<comment type="caution">
    <text evidence="2">The sequence shown here is derived from an EMBL/GenBank/DDBJ whole genome shotgun (WGS) entry which is preliminary data.</text>
</comment>
<feature type="transmembrane region" description="Helical" evidence="1">
    <location>
        <begin position="58"/>
        <end position="77"/>
    </location>
</feature>
<accession>G5H8D6</accession>
<sequence>MIQRVQTLYLLIAAIFTGILLFMPMASFCGVVLAGDLTAWQIELTDAAGNTLIQPIHLLGILLLCAALLPLITIFLFRKRKLQMRLCLIEVCLLIASFGTFAYYYTQQNNDEMEKTVSPLLFLLIVAIASVLMARWRIAKDEALVRSLDRIR</sequence>
<dbReference type="OrthoDB" id="594989at2"/>
<feature type="transmembrane region" description="Helical" evidence="1">
    <location>
        <begin position="86"/>
        <end position="105"/>
    </location>
</feature>
<gene>
    <name evidence="2" type="ORF">HMPREF9450_01196</name>
</gene>
<dbReference type="GeneID" id="92815775"/>
<protein>
    <recommendedName>
        <fullName evidence="4">DUF4293 domain-containing protein</fullName>
    </recommendedName>
</protein>
<reference evidence="2 3" key="1">
    <citation type="submission" date="2011-08" db="EMBL/GenBank/DDBJ databases">
        <title>The Genome Sequence of Alistipes indistinctus YIT 12060.</title>
        <authorList>
            <consortium name="The Broad Institute Genome Sequencing Platform"/>
            <person name="Earl A."/>
            <person name="Ward D."/>
            <person name="Feldgarden M."/>
            <person name="Gevers D."/>
            <person name="Morotomi M."/>
            <person name="Young S.K."/>
            <person name="Zeng Q."/>
            <person name="Gargeya S."/>
            <person name="Fitzgerald M."/>
            <person name="Haas B."/>
            <person name="Abouelleil A."/>
            <person name="Alvarado L."/>
            <person name="Arachchi H.M."/>
            <person name="Berlin A."/>
            <person name="Brown A."/>
            <person name="Chapman S.B."/>
            <person name="Chen Z."/>
            <person name="Dunbar C."/>
            <person name="Freedman E."/>
            <person name="Gearin G."/>
            <person name="Gellesch M."/>
            <person name="Goldberg J."/>
            <person name="Griggs A."/>
            <person name="Gujja S."/>
            <person name="Heiman D."/>
            <person name="Howarth C."/>
            <person name="Larson L."/>
            <person name="Lui A."/>
            <person name="MacDonald P.J.P."/>
            <person name="Montmayeur A."/>
            <person name="Murphy C."/>
            <person name="Neiman D."/>
            <person name="Pearson M."/>
            <person name="Priest M."/>
            <person name="Roberts A."/>
            <person name="Saif S."/>
            <person name="Shea T."/>
            <person name="Shenoy N."/>
            <person name="Sisk P."/>
            <person name="Stolte C."/>
            <person name="Sykes S."/>
            <person name="Wortman J."/>
            <person name="Nusbaum C."/>
            <person name="Birren B."/>
        </authorList>
    </citation>
    <scope>NUCLEOTIDE SEQUENCE [LARGE SCALE GENOMIC DNA]</scope>
    <source>
        <strain evidence="2 3">YIT 12060</strain>
    </source>
</reference>